<name>A0A9R1UUZ6_LACSA</name>
<evidence type="ECO:0000259" key="1">
    <source>
        <dbReference type="Pfam" id="PF10551"/>
    </source>
</evidence>
<dbReference type="InterPro" id="IPR018289">
    <property type="entry name" value="MULE_transposase_dom"/>
</dbReference>
<feature type="domain" description="MULE transposase" evidence="1">
    <location>
        <begin position="439"/>
        <end position="534"/>
    </location>
</feature>
<organism evidence="2 3">
    <name type="scientific">Lactuca sativa</name>
    <name type="common">Garden lettuce</name>
    <dbReference type="NCBI Taxonomy" id="4236"/>
    <lineage>
        <taxon>Eukaryota</taxon>
        <taxon>Viridiplantae</taxon>
        <taxon>Streptophyta</taxon>
        <taxon>Embryophyta</taxon>
        <taxon>Tracheophyta</taxon>
        <taxon>Spermatophyta</taxon>
        <taxon>Magnoliopsida</taxon>
        <taxon>eudicotyledons</taxon>
        <taxon>Gunneridae</taxon>
        <taxon>Pentapetalae</taxon>
        <taxon>asterids</taxon>
        <taxon>campanulids</taxon>
        <taxon>Asterales</taxon>
        <taxon>Asteraceae</taxon>
        <taxon>Cichorioideae</taxon>
        <taxon>Cichorieae</taxon>
        <taxon>Lactucinae</taxon>
        <taxon>Lactuca</taxon>
    </lineage>
</organism>
<sequence length="657" mass="75291">MDILGCVEEGKLLCYHFKRPLSDLDTGLFALACDSDINHLRTYVGKHKLIEVYTEHGLRKLLNPPACSKRLFLEWKTSTTGDCSGSTIPEVDQCGKPPNEPQFQTQGFDHDFDHCENPLNDFDQDLTSFVQDFDQDFTAFVQDEVNQSEDMGVHGDDLTDSEDSDFLLDEDNMIEEPDIDMKEFFSNIDQNAEWMGDNGGSSMNVEDAIREAEENSEAHVTDPFYLYQSFGSSEELKNKIKQHVVETRREIVIIKNDKNRVRAVCKGSIQDLIEVGVGGHVEERKCPWVLYASKWSNDADWEVRTYEKKHVCLQTRIGKACTYKFLSKQIVQQVESNPTIPTRALQEQLQRQYQCDISKMKVFRAKTEENIHVRGDYAGQYSILRDYVLELQTRNPNTTVKIEVETEPNPHCESRIFKRIYICLGSLKKGFAAGKRDYIGLDGSFMKGPYPGIVLTAVGLDGNNCTYPLAYAVVEAENINSWTWFLNCLGDDLELHSNSNFTFISDRQKGLLHAVGTLFPCAEHRFCLRHIHENMKKQWRGRIFQETLWNCATVTTVQEFHHAMEEFKKLNNDCYEWLVKYASLNFNCNAGRAHCDGLLNNLCESLNSQLQKEREQPIITCLEFIREYLMVRIVTVQKVIDKASGPLTPTATTVLEK</sequence>
<dbReference type="PANTHER" id="PTHR31973">
    <property type="entry name" value="POLYPROTEIN, PUTATIVE-RELATED"/>
    <property type="match status" value="1"/>
</dbReference>
<dbReference type="Proteomes" id="UP000235145">
    <property type="component" value="Unassembled WGS sequence"/>
</dbReference>
<keyword evidence="3" id="KW-1185">Reference proteome</keyword>
<reference evidence="2 3" key="1">
    <citation type="journal article" date="2017" name="Nat. Commun.">
        <title>Genome assembly with in vitro proximity ligation data and whole-genome triplication in lettuce.</title>
        <authorList>
            <person name="Reyes-Chin-Wo S."/>
            <person name="Wang Z."/>
            <person name="Yang X."/>
            <person name="Kozik A."/>
            <person name="Arikit S."/>
            <person name="Song C."/>
            <person name="Xia L."/>
            <person name="Froenicke L."/>
            <person name="Lavelle D.O."/>
            <person name="Truco M.J."/>
            <person name="Xia R."/>
            <person name="Zhu S."/>
            <person name="Xu C."/>
            <person name="Xu H."/>
            <person name="Xu X."/>
            <person name="Cox K."/>
            <person name="Korf I."/>
            <person name="Meyers B.C."/>
            <person name="Michelmore R.W."/>
        </authorList>
    </citation>
    <scope>NUCLEOTIDE SEQUENCE [LARGE SCALE GENOMIC DNA]</scope>
    <source>
        <strain evidence="3">cv. Salinas</strain>
        <tissue evidence="2">Seedlings</tissue>
    </source>
</reference>
<dbReference type="AlphaFoldDB" id="A0A9R1UUZ6"/>
<protein>
    <recommendedName>
        <fullName evidence="1">MULE transposase domain-containing protein</fullName>
    </recommendedName>
</protein>
<gene>
    <name evidence="2" type="ORF">LSAT_V11C800405860</name>
</gene>
<dbReference type="PANTHER" id="PTHR31973:SF190">
    <property type="entry name" value="MULE TRANSPOSASE DOMAIN-CONTAINING PROTEIN"/>
    <property type="match status" value="1"/>
</dbReference>
<dbReference type="EMBL" id="NBSK02000008">
    <property type="protein sequence ID" value="KAJ0193739.1"/>
    <property type="molecule type" value="Genomic_DNA"/>
</dbReference>
<proteinExistence type="predicted"/>
<comment type="caution">
    <text evidence="2">The sequence shown here is derived from an EMBL/GenBank/DDBJ whole genome shotgun (WGS) entry which is preliminary data.</text>
</comment>
<accession>A0A9R1UUZ6</accession>
<evidence type="ECO:0000313" key="2">
    <source>
        <dbReference type="EMBL" id="KAJ0193739.1"/>
    </source>
</evidence>
<dbReference type="Pfam" id="PF10551">
    <property type="entry name" value="MULE"/>
    <property type="match status" value="1"/>
</dbReference>
<evidence type="ECO:0000313" key="3">
    <source>
        <dbReference type="Proteomes" id="UP000235145"/>
    </source>
</evidence>